<dbReference type="InterPro" id="IPR050491">
    <property type="entry name" value="AmpC-like"/>
</dbReference>
<organism evidence="3 4">
    <name type="scientific">Sphingomonas alba</name>
    <dbReference type="NCBI Taxonomy" id="2908208"/>
    <lineage>
        <taxon>Bacteria</taxon>
        <taxon>Pseudomonadati</taxon>
        <taxon>Pseudomonadota</taxon>
        <taxon>Alphaproteobacteria</taxon>
        <taxon>Sphingomonadales</taxon>
        <taxon>Sphingomonadaceae</taxon>
        <taxon>Sphingomonas</taxon>
    </lineage>
</organism>
<feature type="domain" description="Beta-lactamase-related" evidence="2">
    <location>
        <begin position="42"/>
        <end position="344"/>
    </location>
</feature>
<keyword evidence="1" id="KW-0732">Signal</keyword>
<name>A0ABT0RMI1_9SPHN</name>
<evidence type="ECO:0000313" key="4">
    <source>
        <dbReference type="Proteomes" id="UP001165363"/>
    </source>
</evidence>
<dbReference type="RefSeq" id="WP_249847841.1">
    <property type="nucleotide sequence ID" value="NZ_JAMGBD010000001.1"/>
</dbReference>
<keyword evidence="4" id="KW-1185">Reference proteome</keyword>
<dbReference type="EMBL" id="JAMGBD010000001">
    <property type="protein sequence ID" value="MCL6683800.1"/>
    <property type="molecule type" value="Genomic_DNA"/>
</dbReference>
<dbReference type="Proteomes" id="UP001165363">
    <property type="component" value="Unassembled WGS sequence"/>
</dbReference>
<reference evidence="3" key="1">
    <citation type="submission" date="2022-05" db="EMBL/GenBank/DDBJ databases">
        <authorList>
            <person name="Jo J.-H."/>
            <person name="Im W.-T."/>
        </authorList>
    </citation>
    <scope>NUCLEOTIDE SEQUENCE</scope>
    <source>
        <strain evidence="3">SE158</strain>
    </source>
</reference>
<evidence type="ECO:0000256" key="1">
    <source>
        <dbReference type="SAM" id="SignalP"/>
    </source>
</evidence>
<dbReference type="PANTHER" id="PTHR46825:SF9">
    <property type="entry name" value="BETA-LACTAMASE-RELATED DOMAIN-CONTAINING PROTEIN"/>
    <property type="match status" value="1"/>
</dbReference>
<evidence type="ECO:0000259" key="2">
    <source>
        <dbReference type="Pfam" id="PF00144"/>
    </source>
</evidence>
<dbReference type="Gene3D" id="3.40.710.10">
    <property type="entry name" value="DD-peptidase/beta-lactamase superfamily"/>
    <property type="match status" value="1"/>
</dbReference>
<accession>A0ABT0RMI1</accession>
<comment type="caution">
    <text evidence="3">The sequence shown here is derived from an EMBL/GenBank/DDBJ whole genome shotgun (WGS) entry which is preliminary data.</text>
</comment>
<dbReference type="InterPro" id="IPR012338">
    <property type="entry name" value="Beta-lactam/transpept-like"/>
</dbReference>
<gene>
    <name evidence="3" type="ORF">LZ536_07785</name>
</gene>
<dbReference type="SUPFAM" id="SSF56601">
    <property type="entry name" value="beta-lactamase/transpeptidase-like"/>
    <property type="match status" value="1"/>
</dbReference>
<feature type="chain" id="PRO_5045643443" evidence="1">
    <location>
        <begin position="22"/>
        <end position="552"/>
    </location>
</feature>
<dbReference type="PANTHER" id="PTHR46825">
    <property type="entry name" value="D-ALANYL-D-ALANINE-CARBOXYPEPTIDASE/ENDOPEPTIDASE AMPH"/>
    <property type="match status" value="1"/>
</dbReference>
<protein>
    <submittedName>
        <fullName evidence="3">Beta-lactamase family protein</fullName>
    </submittedName>
</protein>
<dbReference type="InterPro" id="IPR001466">
    <property type="entry name" value="Beta-lactam-related"/>
</dbReference>
<proteinExistence type="predicted"/>
<evidence type="ECO:0000313" key="3">
    <source>
        <dbReference type="EMBL" id="MCL6683800.1"/>
    </source>
</evidence>
<feature type="signal peptide" evidence="1">
    <location>
        <begin position="1"/>
        <end position="21"/>
    </location>
</feature>
<dbReference type="Pfam" id="PF00144">
    <property type="entry name" value="Beta-lactamase"/>
    <property type="match status" value="1"/>
</dbReference>
<sequence>MRKRVLLGAAAALAVAAPAHAVPTDFKAEADALLKKSFPDAGPGAAVIVTEHGKRVYEAGQGLADVNAKTKITPETVFRIGSITKQFSAAIMLQLVAEGKISLDDKLSKFLPDYPKPGADATIAELLNHTVGVQSYTDIPGWMDEKHTAKAYTTEQMIAEFKDLPSPSRPGEKWAYNNGGYVLVGAVIEKVTGKPWYQNVEERIARPLGLKTIQYGIVEDRMPHMAKGYTLTDDKVAASQKIHMSVPHAAGALIGSVEDLAKWDAALRHGKVIPAELYARMNSPTKLPDGSTEPYGFGMGMRDLRGHEALGHGGGIFGFVTDSIYLPKEDVFVAVFSNSDRPATSPGLVLQKLAAMAIGDPYPSFQKAALDTKAVEPWVGLYKVKDGERRVFLRDGKLITQRTGGGELEALSGGNGRYFYDNSLTWFELKRDAAGTPVMAMYQQGAATAEETPRAGPIPAELPVADVPRATLESYAGLYDTPAGRLTVALPASGPMTVMLEGQQAIPVLAVTQTEFRLVGVDARIEFKAENGKVVGATIKQGGRDLPAKRAN</sequence>